<feature type="transmembrane region" description="Helical" evidence="2">
    <location>
        <begin position="125"/>
        <end position="147"/>
    </location>
</feature>
<evidence type="ECO:0000256" key="1">
    <source>
        <dbReference type="SAM" id="MobiDB-lite"/>
    </source>
</evidence>
<dbReference type="RefSeq" id="XP_027617256.1">
    <property type="nucleotide sequence ID" value="XM_027761455.1"/>
</dbReference>
<feature type="compositionally biased region" description="Basic residues" evidence="1">
    <location>
        <begin position="193"/>
        <end position="211"/>
    </location>
</feature>
<name>A0A401GVX8_9APHY</name>
<comment type="caution">
    <text evidence="3">The sequence shown here is derived from an EMBL/GenBank/DDBJ whole genome shotgun (WGS) entry which is preliminary data.</text>
</comment>
<dbReference type="InParanoid" id="A0A401GVX8"/>
<accession>A0A401GVX8</accession>
<keyword evidence="2" id="KW-0812">Transmembrane</keyword>
<dbReference type="OrthoDB" id="2507743at2759"/>
<feature type="region of interest" description="Disordered" evidence="1">
    <location>
        <begin position="281"/>
        <end position="340"/>
    </location>
</feature>
<feature type="compositionally biased region" description="Acidic residues" evidence="1">
    <location>
        <begin position="283"/>
        <end position="303"/>
    </location>
</feature>
<dbReference type="EMBL" id="BFAD01000009">
    <property type="protein sequence ID" value="GBE86343.1"/>
    <property type="molecule type" value="Genomic_DNA"/>
</dbReference>
<feature type="region of interest" description="Disordered" evidence="1">
    <location>
        <begin position="1"/>
        <end position="58"/>
    </location>
</feature>
<gene>
    <name evidence="3" type="ORF">SCP_0902220</name>
</gene>
<organism evidence="3 4">
    <name type="scientific">Sparassis crispa</name>
    <dbReference type="NCBI Taxonomy" id="139825"/>
    <lineage>
        <taxon>Eukaryota</taxon>
        <taxon>Fungi</taxon>
        <taxon>Dikarya</taxon>
        <taxon>Basidiomycota</taxon>
        <taxon>Agaricomycotina</taxon>
        <taxon>Agaricomycetes</taxon>
        <taxon>Polyporales</taxon>
        <taxon>Sparassidaceae</taxon>
        <taxon>Sparassis</taxon>
    </lineage>
</organism>
<sequence>MVFPFNFKLSAPGPANPFASPQMRRPSNSAPGDRDFDKRKLGNFLHPRRPPSPSLLPPLAKKRGWIPSIPEPSPAAAFPTSTSGYLDTPAKYRDTVEAAIQGDDIDEMVADLPPPKRRRTLTGSIVSTAMSAALIGTAVGLTVYRLWKDRSKHPEQLPPPPYEQGEWVPPKHELSTPISPITPTADAESPAPRSKKNHHVAGRRTAPRHRKTVSRANIIGNSPPMGSSVPTARMPIPAQFNFVGADEPEVDVDDQMSWMGDRLAQLIAEGQRALGKEVVVMSEDQEEPVDDGADGWVEEEDDDTPSRRSRFSTGKGKQPWGPALPSYSPSHGFPRHDRTTFDMKPSAIAVPSLGSPRLGREASLESEGFTSASFMEDESVWQTEELRESMERARMRYQRNRA</sequence>
<proteinExistence type="predicted"/>
<evidence type="ECO:0000313" key="3">
    <source>
        <dbReference type="EMBL" id="GBE86343.1"/>
    </source>
</evidence>
<feature type="region of interest" description="Disordered" evidence="1">
    <location>
        <begin position="154"/>
        <end position="211"/>
    </location>
</feature>
<evidence type="ECO:0008006" key="5">
    <source>
        <dbReference type="Google" id="ProtNLM"/>
    </source>
</evidence>
<dbReference type="AlphaFoldDB" id="A0A401GVX8"/>
<reference evidence="3 4" key="1">
    <citation type="journal article" date="2018" name="Sci. Rep.">
        <title>Genome sequence of the cauliflower mushroom Sparassis crispa (Hanabiratake) and its association with beneficial usage.</title>
        <authorList>
            <person name="Kiyama R."/>
            <person name="Furutani Y."/>
            <person name="Kawaguchi K."/>
            <person name="Nakanishi T."/>
        </authorList>
    </citation>
    <scope>NUCLEOTIDE SEQUENCE [LARGE SCALE GENOMIC DNA]</scope>
</reference>
<keyword evidence="2" id="KW-1133">Transmembrane helix</keyword>
<evidence type="ECO:0000256" key="2">
    <source>
        <dbReference type="SAM" id="Phobius"/>
    </source>
</evidence>
<evidence type="ECO:0000313" key="4">
    <source>
        <dbReference type="Proteomes" id="UP000287166"/>
    </source>
</evidence>
<dbReference type="GeneID" id="38783260"/>
<dbReference type="Proteomes" id="UP000287166">
    <property type="component" value="Unassembled WGS sequence"/>
</dbReference>
<dbReference type="STRING" id="139825.A0A401GVX8"/>
<protein>
    <recommendedName>
        <fullName evidence="5">Transmembrane protein</fullName>
    </recommendedName>
</protein>
<keyword evidence="2" id="KW-0472">Membrane</keyword>
<keyword evidence="4" id="KW-1185">Reference proteome</keyword>
<feature type="region of interest" description="Disordered" evidence="1">
    <location>
        <begin position="352"/>
        <end position="371"/>
    </location>
</feature>